<evidence type="ECO:0000256" key="4">
    <source>
        <dbReference type="ARBA" id="ARBA00022722"/>
    </source>
</evidence>
<dbReference type="GO" id="GO:0046872">
    <property type="term" value="F:metal ion binding"/>
    <property type="evidence" value="ECO:0007669"/>
    <property type="project" value="UniProtKB-KW"/>
</dbReference>
<evidence type="ECO:0000256" key="3">
    <source>
        <dbReference type="ARBA" id="ARBA00006958"/>
    </source>
</evidence>
<keyword evidence="4" id="KW-0540">Nuclease</keyword>
<sequence length="387" mass="44717">MDQQRIKEQVITECFINSDSDGGDETDSHFVFETSSSEDSDTDSSCEFDKPRRQLHRVTNYLSTIEAYDEEEFKEHFRMRPSTCEYIIAKVEEDKVLPDHKFGREKVSANRAVYMTIWYLSNSNSYREVSDKFDVSKSTAHHIITTVVKYLVSQSRDYICFPHSPAAKHKIKQDFYNLQGINGIIGAIDGTHIKIKRPNTQHYHMYCNRKGDYSILMQAMCDPQKRFLDLFCGEAGSMHDARLLKKSSLYDKGQNGIFGTDFLLGDSAYPCLNWLIPPFRDNGNLSANQRTFNHRHSSSRVIIENAFGLLKGRFRRLRMFENDNITFVVQCCVAAAVLHNICINFDDLIDYEMELIDEVISEDHVGSEITINTTRRDLIMQEMFGHL</sequence>
<dbReference type="GO" id="GO:0005634">
    <property type="term" value="C:nucleus"/>
    <property type="evidence" value="ECO:0007669"/>
    <property type="project" value="UniProtKB-SubCell"/>
</dbReference>
<comment type="subcellular location">
    <subcellularLocation>
        <location evidence="2">Nucleus</location>
    </subcellularLocation>
</comment>
<evidence type="ECO:0000313" key="11">
    <source>
        <dbReference type="Proteomes" id="UP000410492"/>
    </source>
</evidence>
<dbReference type="InterPro" id="IPR058353">
    <property type="entry name" value="DUF8040"/>
</dbReference>
<evidence type="ECO:0000256" key="2">
    <source>
        <dbReference type="ARBA" id="ARBA00004123"/>
    </source>
</evidence>
<gene>
    <name evidence="10" type="ORF">CALMAC_LOCUS21</name>
</gene>
<name>A0A653BEQ2_CALMS</name>
<dbReference type="InterPro" id="IPR027806">
    <property type="entry name" value="HARBI1_dom"/>
</dbReference>
<dbReference type="Proteomes" id="UP000410492">
    <property type="component" value="Unassembled WGS sequence"/>
</dbReference>
<evidence type="ECO:0000256" key="6">
    <source>
        <dbReference type="ARBA" id="ARBA00022801"/>
    </source>
</evidence>
<dbReference type="PANTHER" id="PTHR22930">
    <property type="match status" value="1"/>
</dbReference>
<evidence type="ECO:0000256" key="7">
    <source>
        <dbReference type="ARBA" id="ARBA00023242"/>
    </source>
</evidence>
<dbReference type="GO" id="GO:0016787">
    <property type="term" value="F:hydrolase activity"/>
    <property type="evidence" value="ECO:0007669"/>
    <property type="project" value="UniProtKB-KW"/>
</dbReference>
<dbReference type="PANTHER" id="PTHR22930:SF85">
    <property type="entry name" value="GH03217P-RELATED"/>
    <property type="match status" value="1"/>
</dbReference>
<accession>A0A653BEQ2</accession>
<proteinExistence type="inferred from homology"/>
<dbReference type="InterPro" id="IPR045249">
    <property type="entry name" value="HARBI1-like"/>
</dbReference>
<dbReference type="OrthoDB" id="2668416at2759"/>
<evidence type="ECO:0000259" key="9">
    <source>
        <dbReference type="Pfam" id="PF26138"/>
    </source>
</evidence>
<evidence type="ECO:0000313" key="10">
    <source>
        <dbReference type="EMBL" id="VEN33485.1"/>
    </source>
</evidence>
<dbReference type="EMBL" id="CAACVG010000027">
    <property type="protein sequence ID" value="VEN33485.1"/>
    <property type="molecule type" value="Genomic_DNA"/>
</dbReference>
<protein>
    <submittedName>
        <fullName evidence="10">Uncharacterized protein</fullName>
    </submittedName>
</protein>
<dbReference type="GO" id="GO:0004518">
    <property type="term" value="F:nuclease activity"/>
    <property type="evidence" value="ECO:0007669"/>
    <property type="project" value="UniProtKB-KW"/>
</dbReference>
<feature type="domain" description="DDE Tnp4" evidence="8">
    <location>
        <begin position="188"/>
        <end position="340"/>
    </location>
</feature>
<keyword evidence="7" id="KW-0539">Nucleus</keyword>
<keyword evidence="6" id="KW-0378">Hydrolase</keyword>
<reference evidence="10 11" key="1">
    <citation type="submission" date="2019-01" db="EMBL/GenBank/DDBJ databases">
        <authorList>
            <person name="Sayadi A."/>
        </authorList>
    </citation>
    <scope>NUCLEOTIDE SEQUENCE [LARGE SCALE GENOMIC DNA]</scope>
</reference>
<comment type="cofactor">
    <cofactor evidence="1">
        <name>a divalent metal cation</name>
        <dbReference type="ChEBI" id="CHEBI:60240"/>
    </cofactor>
</comment>
<evidence type="ECO:0000256" key="1">
    <source>
        <dbReference type="ARBA" id="ARBA00001968"/>
    </source>
</evidence>
<evidence type="ECO:0000259" key="8">
    <source>
        <dbReference type="Pfam" id="PF13359"/>
    </source>
</evidence>
<dbReference type="Pfam" id="PF26138">
    <property type="entry name" value="DUF8040"/>
    <property type="match status" value="1"/>
</dbReference>
<keyword evidence="11" id="KW-1185">Reference proteome</keyword>
<comment type="similarity">
    <text evidence="3">Belongs to the HARBI1 family.</text>
</comment>
<dbReference type="AlphaFoldDB" id="A0A653BEQ2"/>
<feature type="domain" description="DUF8040" evidence="9">
    <location>
        <begin position="61"/>
        <end position="152"/>
    </location>
</feature>
<organism evidence="10 11">
    <name type="scientific">Callosobruchus maculatus</name>
    <name type="common">Southern cowpea weevil</name>
    <name type="synonym">Pulse bruchid</name>
    <dbReference type="NCBI Taxonomy" id="64391"/>
    <lineage>
        <taxon>Eukaryota</taxon>
        <taxon>Metazoa</taxon>
        <taxon>Ecdysozoa</taxon>
        <taxon>Arthropoda</taxon>
        <taxon>Hexapoda</taxon>
        <taxon>Insecta</taxon>
        <taxon>Pterygota</taxon>
        <taxon>Neoptera</taxon>
        <taxon>Endopterygota</taxon>
        <taxon>Coleoptera</taxon>
        <taxon>Polyphaga</taxon>
        <taxon>Cucujiformia</taxon>
        <taxon>Chrysomeloidea</taxon>
        <taxon>Chrysomelidae</taxon>
        <taxon>Bruchinae</taxon>
        <taxon>Bruchini</taxon>
        <taxon>Callosobruchus</taxon>
    </lineage>
</organism>
<dbReference type="Pfam" id="PF13359">
    <property type="entry name" value="DDE_Tnp_4"/>
    <property type="match status" value="1"/>
</dbReference>
<keyword evidence="5" id="KW-0479">Metal-binding</keyword>
<evidence type="ECO:0000256" key="5">
    <source>
        <dbReference type="ARBA" id="ARBA00022723"/>
    </source>
</evidence>